<evidence type="ECO:0000313" key="2">
    <source>
        <dbReference type="Proteomes" id="UP001152795"/>
    </source>
</evidence>
<dbReference type="Proteomes" id="UP001152795">
    <property type="component" value="Unassembled WGS sequence"/>
</dbReference>
<dbReference type="PROSITE" id="PS50878">
    <property type="entry name" value="RT_POL"/>
    <property type="match status" value="1"/>
</dbReference>
<sequence length="168" mass="18945">MNIDNGLINGVVFIDLKKAFDTIDHQIILQKLKNYGIDENNLTWFYSYLTDRTQKCRVNGQLSDSVPVACGVPQGSRLGPLLFLIYINDLPNCLDHTTARMFADDTSISYASDSAKELQNVINTELKGLSDWLTTNELSLNIVITEFMVVGSRQRIKTLNNEIDIEIN</sequence>
<gene>
    <name evidence="1" type="ORF">PACLA_8A024622</name>
</gene>
<feature type="non-terminal residue" evidence="1">
    <location>
        <position position="168"/>
    </location>
</feature>
<dbReference type="EMBL" id="CACRXK020014822">
    <property type="protein sequence ID" value="CAB4027477.1"/>
    <property type="molecule type" value="Genomic_DNA"/>
</dbReference>
<proteinExistence type="predicted"/>
<dbReference type="AlphaFoldDB" id="A0A6S7J9X2"/>
<dbReference type="Pfam" id="PF00078">
    <property type="entry name" value="RVT_1"/>
    <property type="match status" value="1"/>
</dbReference>
<evidence type="ECO:0000313" key="1">
    <source>
        <dbReference type="EMBL" id="CAB4027477.1"/>
    </source>
</evidence>
<dbReference type="SUPFAM" id="SSF56672">
    <property type="entry name" value="DNA/RNA polymerases"/>
    <property type="match status" value="1"/>
</dbReference>
<comment type="caution">
    <text evidence="1">The sequence shown here is derived from an EMBL/GenBank/DDBJ whole genome shotgun (WGS) entry which is preliminary data.</text>
</comment>
<protein>
    <submittedName>
        <fullName evidence="1">Uncharacterized protein</fullName>
    </submittedName>
</protein>
<reference evidence="1" key="1">
    <citation type="submission" date="2020-04" db="EMBL/GenBank/DDBJ databases">
        <authorList>
            <person name="Alioto T."/>
            <person name="Alioto T."/>
            <person name="Gomez Garrido J."/>
        </authorList>
    </citation>
    <scope>NUCLEOTIDE SEQUENCE</scope>
    <source>
        <strain evidence="1">A484AB</strain>
    </source>
</reference>
<organism evidence="1 2">
    <name type="scientific">Paramuricea clavata</name>
    <name type="common">Red gorgonian</name>
    <name type="synonym">Violescent sea-whip</name>
    <dbReference type="NCBI Taxonomy" id="317549"/>
    <lineage>
        <taxon>Eukaryota</taxon>
        <taxon>Metazoa</taxon>
        <taxon>Cnidaria</taxon>
        <taxon>Anthozoa</taxon>
        <taxon>Octocorallia</taxon>
        <taxon>Malacalcyonacea</taxon>
        <taxon>Plexauridae</taxon>
        <taxon>Paramuricea</taxon>
    </lineage>
</organism>
<accession>A0A6S7J9X2</accession>
<dbReference type="PANTHER" id="PTHR33332">
    <property type="entry name" value="REVERSE TRANSCRIPTASE DOMAIN-CONTAINING PROTEIN"/>
    <property type="match status" value="1"/>
</dbReference>
<dbReference type="InterPro" id="IPR043502">
    <property type="entry name" value="DNA/RNA_pol_sf"/>
</dbReference>
<name>A0A6S7J9X2_PARCT</name>
<keyword evidence="2" id="KW-1185">Reference proteome</keyword>
<dbReference type="InterPro" id="IPR000477">
    <property type="entry name" value="RT_dom"/>
</dbReference>
<dbReference type="OrthoDB" id="445826at2759"/>